<organism evidence="3 4">
    <name type="scientific">Mycolicibacterium hodleri</name>
    <dbReference type="NCBI Taxonomy" id="49897"/>
    <lineage>
        <taxon>Bacteria</taxon>
        <taxon>Bacillati</taxon>
        <taxon>Actinomycetota</taxon>
        <taxon>Actinomycetes</taxon>
        <taxon>Mycobacteriales</taxon>
        <taxon>Mycobacteriaceae</taxon>
        <taxon>Mycolicibacterium</taxon>
    </lineage>
</organism>
<dbReference type="Pfam" id="PF00561">
    <property type="entry name" value="Abhydrolase_1"/>
    <property type="match status" value="1"/>
</dbReference>
<dbReference type="GO" id="GO:0016787">
    <property type="term" value="F:hydrolase activity"/>
    <property type="evidence" value="ECO:0007669"/>
    <property type="project" value="UniProtKB-KW"/>
</dbReference>
<sequence>MITSTQRLVETNGVTLRVTEAGDRGAPVVVLAHGFPELAFSWRHQIPALAAAGYHVLAPDQRGYGGSSAPTDVEDYDVVKLTGDVAGLLDDVGAEKAVVVGHDWGSVVATNFPLLHPDRVSACVAISVPPIPRPATRPTEAWRSAFGDNFFYILYFQEPGPADAELSADPARTMRRLMGGMRSSDSTNVFLEMATPGPAGFVERLPEPDGRPDWIAEDEVDHYVAEFTRTGFTGPLNWYRNFDRNWELTETTPSPTIAVPTLFIGGTADPALEMTPRDRVRDVVSGPYREVLVDGAGHWLQQERPAEVNAALLEFLGTS</sequence>
<feature type="domain" description="AB hydrolase-1" evidence="2">
    <location>
        <begin position="27"/>
        <end position="304"/>
    </location>
</feature>
<dbReference type="AlphaFoldDB" id="A0A544VVD6"/>
<protein>
    <submittedName>
        <fullName evidence="3">Alpha/beta hydrolase</fullName>
    </submittedName>
</protein>
<dbReference type="InterPro" id="IPR029058">
    <property type="entry name" value="AB_hydrolase_fold"/>
</dbReference>
<dbReference type="PANTHER" id="PTHR43329">
    <property type="entry name" value="EPOXIDE HYDROLASE"/>
    <property type="match status" value="1"/>
</dbReference>
<keyword evidence="4" id="KW-1185">Reference proteome</keyword>
<evidence type="ECO:0000313" key="4">
    <source>
        <dbReference type="Proteomes" id="UP000315759"/>
    </source>
</evidence>
<evidence type="ECO:0000259" key="2">
    <source>
        <dbReference type="Pfam" id="PF00561"/>
    </source>
</evidence>
<dbReference type="InterPro" id="IPR000073">
    <property type="entry name" value="AB_hydrolase_1"/>
</dbReference>
<evidence type="ECO:0000313" key="3">
    <source>
        <dbReference type="EMBL" id="TQR83930.1"/>
    </source>
</evidence>
<proteinExistence type="predicted"/>
<dbReference type="PRINTS" id="PR00412">
    <property type="entry name" value="EPOXHYDRLASE"/>
</dbReference>
<reference evidence="3 4" key="1">
    <citation type="submission" date="2018-10" db="EMBL/GenBank/DDBJ databases">
        <title>Draft genome of Mycobacterium hodleri strain B.</title>
        <authorList>
            <person name="Amande T.J."/>
            <person name="Mcgenity T.J."/>
        </authorList>
    </citation>
    <scope>NUCLEOTIDE SEQUENCE [LARGE SCALE GENOMIC DNA]</scope>
    <source>
        <strain evidence="3 4">B</strain>
    </source>
</reference>
<gene>
    <name evidence="3" type="ORF">D8S82_24655</name>
</gene>
<keyword evidence="1 3" id="KW-0378">Hydrolase</keyword>
<dbReference type="Proteomes" id="UP000315759">
    <property type="component" value="Unassembled WGS sequence"/>
</dbReference>
<accession>A0A544VVD6</accession>
<dbReference type="PRINTS" id="PR00111">
    <property type="entry name" value="ABHYDROLASE"/>
</dbReference>
<dbReference type="InterPro" id="IPR000639">
    <property type="entry name" value="Epox_hydrolase-like"/>
</dbReference>
<dbReference type="RefSeq" id="WP_142554617.1">
    <property type="nucleotide sequence ID" value="NZ_VIFX01000037.1"/>
</dbReference>
<name>A0A544VVD6_9MYCO</name>
<evidence type="ECO:0000256" key="1">
    <source>
        <dbReference type="ARBA" id="ARBA00022801"/>
    </source>
</evidence>
<dbReference type="SUPFAM" id="SSF53474">
    <property type="entry name" value="alpha/beta-Hydrolases"/>
    <property type="match status" value="1"/>
</dbReference>
<dbReference type="Gene3D" id="3.40.50.1820">
    <property type="entry name" value="alpha/beta hydrolase"/>
    <property type="match status" value="1"/>
</dbReference>
<dbReference type="EMBL" id="VIFX01000037">
    <property type="protein sequence ID" value="TQR83930.1"/>
    <property type="molecule type" value="Genomic_DNA"/>
</dbReference>
<comment type="caution">
    <text evidence="3">The sequence shown here is derived from an EMBL/GenBank/DDBJ whole genome shotgun (WGS) entry which is preliminary data.</text>
</comment>